<dbReference type="Pfam" id="PF13947">
    <property type="entry name" value="GUB_WAK_bind"/>
    <property type="match status" value="2"/>
</dbReference>
<dbReference type="CDD" id="cd00054">
    <property type="entry name" value="EGF_CA"/>
    <property type="match status" value="1"/>
</dbReference>
<feature type="signal peptide" evidence="15">
    <location>
        <begin position="1"/>
        <end position="19"/>
    </location>
</feature>
<evidence type="ECO:0000256" key="12">
    <source>
        <dbReference type="ARBA" id="ARBA00023180"/>
    </source>
</evidence>
<evidence type="ECO:0000256" key="9">
    <source>
        <dbReference type="ARBA" id="ARBA00022989"/>
    </source>
</evidence>
<dbReference type="EMBL" id="AC092173">
    <property type="protein sequence ID" value="AAL76192.1"/>
    <property type="molecule type" value="Genomic_DNA"/>
</dbReference>
<dbReference type="Gene3D" id="2.10.25.10">
    <property type="entry name" value="Laminin"/>
    <property type="match status" value="2"/>
</dbReference>
<evidence type="ECO:0000256" key="5">
    <source>
        <dbReference type="ARBA" id="ARBA00022729"/>
    </source>
</evidence>
<comment type="subcellular location">
    <subcellularLocation>
        <location evidence="1">Membrane</location>
        <topology evidence="1">Single-pass type I membrane protein</topology>
    </subcellularLocation>
</comment>
<dbReference type="PROSITE" id="PS00108">
    <property type="entry name" value="PROTEIN_KINASE_ST"/>
    <property type="match status" value="1"/>
</dbReference>
<evidence type="ECO:0000313" key="18">
    <source>
        <dbReference type="Proteomes" id="UP000000763"/>
    </source>
</evidence>
<dbReference type="InterPro" id="IPR001881">
    <property type="entry name" value="EGF-like_Ca-bd_dom"/>
</dbReference>
<dbReference type="GO" id="GO:0004674">
    <property type="term" value="F:protein serine/threonine kinase activity"/>
    <property type="evidence" value="ECO:0007669"/>
    <property type="project" value="UniProtKB-KW"/>
</dbReference>
<proteinExistence type="predicted"/>
<dbReference type="GO" id="GO:0007166">
    <property type="term" value="P:cell surface receptor signaling pathway"/>
    <property type="evidence" value="ECO:0007669"/>
    <property type="project" value="InterPro"/>
</dbReference>
<evidence type="ECO:0000256" key="11">
    <source>
        <dbReference type="ARBA" id="ARBA00023157"/>
    </source>
</evidence>
<dbReference type="InterPro" id="IPR025287">
    <property type="entry name" value="WAK_GUB"/>
</dbReference>
<dbReference type="FunFam" id="3.30.200.20:FF:000043">
    <property type="entry name" value="Wall-associated receptor kinase 2"/>
    <property type="match status" value="1"/>
</dbReference>
<dbReference type="Gene3D" id="3.30.200.20">
    <property type="entry name" value="Phosphorylase Kinase, domain 1"/>
    <property type="match status" value="1"/>
</dbReference>
<keyword evidence="6 13" id="KW-0547">Nucleotide-binding</keyword>
<dbReference type="FunFam" id="2.10.25.10:FF:000891">
    <property type="entry name" value="Calcium binding EGF domain containing protein, expressed"/>
    <property type="match status" value="1"/>
</dbReference>
<dbReference type="GO" id="GO:0030247">
    <property type="term" value="F:polysaccharide binding"/>
    <property type="evidence" value="ECO:0007669"/>
    <property type="project" value="InterPro"/>
</dbReference>
<dbReference type="SMART" id="SM00220">
    <property type="entry name" value="S_TKc"/>
    <property type="match status" value="1"/>
</dbReference>
<dbReference type="Proteomes" id="UP000000763">
    <property type="component" value="Chromosome 10"/>
</dbReference>
<dbReference type="InterPro" id="IPR011009">
    <property type="entry name" value="Kinase-like_dom_sf"/>
</dbReference>
<evidence type="ECO:0000256" key="6">
    <source>
        <dbReference type="ARBA" id="ARBA00022741"/>
    </source>
</evidence>
<dbReference type="GO" id="GO:0016020">
    <property type="term" value="C:membrane"/>
    <property type="evidence" value="ECO:0007669"/>
    <property type="project" value="UniProtKB-SubCell"/>
</dbReference>
<dbReference type="InterPro" id="IPR045274">
    <property type="entry name" value="WAK-like"/>
</dbReference>
<dbReference type="GO" id="GO:0005524">
    <property type="term" value="F:ATP binding"/>
    <property type="evidence" value="ECO:0007669"/>
    <property type="project" value="UniProtKB-UniRule"/>
</dbReference>
<keyword evidence="8 13" id="KW-0067">ATP-binding</keyword>
<dbReference type="PROSITE" id="PS50011">
    <property type="entry name" value="PROTEIN_KINASE_DOM"/>
    <property type="match status" value="1"/>
</dbReference>
<evidence type="ECO:0000256" key="1">
    <source>
        <dbReference type="ARBA" id="ARBA00004479"/>
    </source>
</evidence>
<evidence type="ECO:0000256" key="13">
    <source>
        <dbReference type="PROSITE-ProRule" id="PRU10141"/>
    </source>
</evidence>
<accession>Q8SB11</accession>
<dbReference type="Pfam" id="PF00069">
    <property type="entry name" value="Pkinase"/>
    <property type="match status" value="1"/>
</dbReference>
<feature type="transmembrane region" description="Helical" evidence="14">
    <location>
        <begin position="602"/>
        <end position="627"/>
    </location>
</feature>
<keyword evidence="7 17" id="KW-0418">Kinase</keyword>
<protein>
    <submittedName>
        <fullName evidence="17">Wall-associated kinase 1</fullName>
    </submittedName>
</protein>
<keyword evidence="4 14" id="KW-0812">Transmembrane</keyword>
<dbReference type="SUPFAM" id="SSF57196">
    <property type="entry name" value="EGF/Laminin"/>
    <property type="match status" value="1"/>
</dbReference>
<feature type="binding site" evidence="13">
    <location>
        <position position="709"/>
    </location>
    <ligand>
        <name>ATP</name>
        <dbReference type="ChEBI" id="CHEBI:30616"/>
    </ligand>
</feature>
<sequence length="1023" mass="114592">MGHLNIMLAFLSFVLLGLAEVEGTVALSQILSNSHLITPYREVTARKFERRSLLQDHSSDDRRSSNASLPSAATLANCPKRCGNLSFDYPFGIGDGCFRHPDFSLTCNATTQPPKLLLHINESVEVIDNIEVVGKDIAEFFYFNFFMVAFNHLIPIKAGVDVYNLTWKAPGISFTISEMMIITVVSCDLDVFLIGQDNTPKLLCMVACPNKEIADMVYMQDCEGPGCCTVLSETPVQAVQLQFVRHETSNAGKISNLSMLWDRINITIGAPLVWSIVDQTRCSRNMEDNFACVSNHSGCITSVFRDIGYACQCNSGYKGNPFILDGCKHDSGSSIFLFNSRELTKKRIIQQPHEKAYVYTIMFPTCIPFYQKQREHLEMGHNMEFLLMPGYNPRPEKHNCARQCGTITVPFPFGLEEGCSARKRFQLNCSDKTNSVLKFNDYFQVTYINVSEGLLGIKHNSSLEEQLFNIMMEMMTSDNEPDLFVDPLESVSVQWAVANLTCQEAQHNTSGYACVSTSSSCLNVLSSMDGYVGYRCSCLPGYRGNPYILDGCEDIDECRETPGICKGVCKNTVGNYSCTKCPDHTEYDILRMQCTPIRKKSFYLGIIIGLSSGFGMLLLGLSGIVLIRRWKRHAQKRLQTKYFRKNQGLLLEQLISSDENASEKTKIFSLEELKKATNNFDTTRILGRGGHGTVYKGILSNQHVVAIKKAKVIRECEINDFINEVSILSQINHRNIVKLFGCCLETEVPLLVYDFIPNGSLFGLLHPDSSSTIYLSWGDCLRIAAEAAGALYYLHSAASISIFHRDVKSSNILLDANYTAKVSDFGASRSVPIDQTHIITNVQGTFGYLDPEYYQTRQLNEKSDVYSFGVVLLELLLRKQPIFTINSGMKQNLCSYFLSEIKTRPITDMVDAQVLEEANEEDIKEVASLAEMCLKLKGEERPTMKKVEMTLQLLRTKTMNSSQVDPTIDQEIQTVLTEGASDPEIQPLVTNLDVDRANAASQRFQISCYSLEQEFLSSASLPR</sequence>
<evidence type="ECO:0000256" key="3">
    <source>
        <dbReference type="ARBA" id="ARBA00022679"/>
    </source>
</evidence>
<keyword evidence="9 14" id="KW-1133">Transmembrane helix</keyword>
<feature type="chain" id="PRO_5004315781" evidence="15">
    <location>
        <begin position="20"/>
        <end position="1023"/>
    </location>
</feature>
<keyword evidence="2" id="KW-0723">Serine/threonine-protein kinase</keyword>
<dbReference type="Gene3D" id="1.10.510.10">
    <property type="entry name" value="Transferase(Phosphotransferase) domain 1"/>
    <property type="match status" value="1"/>
</dbReference>
<keyword evidence="11" id="KW-1015">Disulfide bond</keyword>
<keyword evidence="5 15" id="KW-0732">Signal</keyword>
<dbReference type="PROSITE" id="PS00107">
    <property type="entry name" value="PROTEIN_KINASE_ATP"/>
    <property type="match status" value="1"/>
</dbReference>
<evidence type="ECO:0000256" key="10">
    <source>
        <dbReference type="ARBA" id="ARBA00023136"/>
    </source>
</evidence>
<dbReference type="InterPro" id="IPR017441">
    <property type="entry name" value="Protein_kinase_ATP_BS"/>
</dbReference>
<keyword evidence="12" id="KW-0325">Glycoprotein</keyword>
<dbReference type="FunFam" id="1.10.510.10:FF:000084">
    <property type="entry name" value="Wall-associated receptor kinase 2"/>
    <property type="match status" value="1"/>
</dbReference>
<dbReference type="InterPro" id="IPR008271">
    <property type="entry name" value="Ser/Thr_kinase_AS"/>
</dbReference>
<dbReference type="InterPro" id="IPR018097">
    <property type="entry name" value="EGF_Ca-bd_CS"/>
</dbReference>
<name>Q8SB11_ORYSJ</name>
<gene>
    <name evidence="17" type="primary">OSJNBa0095J15.4</name>
</gene>
<dbReference type="AlphaFoldDB" id="Q8SB11"/>
<evidence type="ECO:0000259" key="16">
    <source>
        <dbReference type="PROSITE" id="PS50011"/>
    </source>
</evidence>
<dbReference type="InterPro" id="IPR000742">
    <property type="entry name" value="EGF"/>
</dbReference>
<dbReference type="SMART" id="SM00179">
    <property type="entry name" value="EGF_CA"/>
    <property type="match status" value="1"/>
</dbReference>
<dbReference type="PANTHER" id="PTHR27005:SF296">
    <property type="entry name" value="CALCIUM BINDING EGF DOMAIN CONTAINING PROTEIN, EXPRESSED"/>
    <property type="match status" value="1"/>
</dbReference>
<dbReference type="GO" id="GO:0005509">
    <property type="term" value="F:calcium ion binding"/>
    <property type="evidence" value="ECO:0007669"/>
    <property type="project" value="InterPro"/>
</dbReference>
<keyword evidence="10 14" id="KW-0472">Membrane</keyword>
<evidence type="ECO:0000313" key="17">
    <source>
        <dbReference type="EMBL" id="AAL76192.1"/>
    </source>
</evidence>
<evidence type="ECO:0000256" key="8">
    <source>
        <dbReference type="ARBA" id="ARBA00022840"/>
    </source>
</evidence>
<organism evidence="17 18">
    <name type="scientific">Oryza sativa subsp. japonica</name>
    <name type="common">Rice</name>
    <dbReference type="NCBI Taxonomy" id="39947"/>
    <lineage>
        <taxon>Eukaryota</taxon>
        <taxon>Viridiplantae</taxon>
        <taxon>Streptophyta</taxon>
        <taxon>Embryophyta</taxon>
        <taxon>Tracheophyta</taxon>
        <taxon>Spermatophyta</taxon>
        <taxon>Magnoliopsida</taxon>
        <taxon>Liliopsida</taxon>
        <taxon>Poales</taxon>
        <taxon>Poaceae</taxon>
        <taxon>BOP clade</taxon>
        <taxon>Oryzoideae</taxon>
        <taxon>Oryzeae</taxon>
        <taxon>Oryzinae</taxon>
        <taxon>Oryza</taxon>
        <taxon>Oryza sativa</taxon>
    </lineage>
</organism>
<reference evidence="18" key="2">
    <citation type="journal article" date="2008" name="Nucleic Acids Res.">
        <title>The rice annotation project database (RAP-DB): 2008 update.</title>
        <authorList>
            <consortium name="The rice annotation project (RAP)"/>
        </authorList>
    </citation>
    <scope>GENOME REANNOTATION</scope>
    <source>
        <strain evidence="18">cv. Nipponbare</strain>
    </source>
</reference>
<dbReference type="PROSITE" id="PS01187">
    <property type="entry name" value="EGF_CA"/>
    <property type="match status" value="1"/>
</dbReference>
<dbReference type="InterPro" id="IPR000719">
    <property type="entry name" value="Prot_kinase_dom"/>
</dbReference>
<evidence type="ECO:0000256" key="4">
    <source>
        <dbReference type="ARBA" id="ARBA00022692"/>
    </source>
</evidence>
<evidence type="ECO:0000256" key="2">
    <source>
        <dbReference type="ARBA" id="ARBA00022527"/>
    </source>
</evidence>
<dbReference type="PANTHER" id="PTHR27005">
    <property type="entry name" value="WALL-ASSOCIATED RECEPTOR KINASE-LIKE 21"/>
    <property type="match status" value="1"/>
</dbReference>
<evidence type="ECO:0000256" key="14">
    <source>
        <dbReference type="SAM" id="Phobius"/>
    </source>
</evidence>
<feature type="domain" description="Protein kinase" evidence="16">
    <location>
        <begin position="680"/>
        <end position="954"/>
    </location>
</feature>
<keyword evidence="3" id="KW-0808">Transferase</keyword>
<reference evidence="18" key="1">
    <citation type="journal article" date="2005" name="Nature">
        <title>The map-based sequence of the rice genome.</title>
        <authorList>
            <consortium name="International rice genome sequencing project (IRGSP)"/>
            <person name="Matsumoto T."/>
            <person name="Wu J."/>
            <person name="Kanamori H."/>
            <person name="Katayose Y."/>
            <person name="Fujisawa M."/>
            <person name="Namiki N."/>
            <person name="Mizuno H."/>
            <person name="Yamamoto K."/>
            <person name="Antonio B.A."/>
            <person name="Baba T."/>
            <person name="Sakata K."/>
            <person name="Nagamura Y."/>
            <person name="Aoki H."/>
            <person name="Arikawa K."/>
            <person name="Arita K."/>
            <person name="Bito T."/>
            <person name="Chiden Y."/>
            <person name="Fujitsuka N."/>
            <person name="Fukunaka R."/>
            <person name="Hamada M."/>
            <person name="Harada C."/>
            <person name="Hayashi A."/>
            <person name="Hijishita S."/>
            <person name="Honda M."/>
            <person name="Hosokawa S."/>
            <person name="Ichikawa Y."/>
            <person name="Idonuma A."/>
            <person name="Iijima M."/>
            <person name="Ikeda M."/>
            <person name="Ikeno M."/>
            <person name="Ito K."/>
            <person name="Ito S."/>
            <person name="Ito T."/>
            <person name="Ito Y."/>
            <person name="Ito Y."/>
            <person name="Iwabuchi A."/>
            <person name="Kamiya K."/>
            <person name="Karasawa W."/>
            <person name="Kurita K."/>
            <person name="Katagiri S."/>
            <person name="Kikuta A."/>
            <person name="Kobayashi H."/>
            <person name="Kobayashi N."/>
            <person name="Machita K."/>
            <person name="Maehara T."/>
            <person name="Masukawa M."/>
            <person name="Mizubayashi T."/>
            <person name="Mukai Y."/>
            <person name="Nagasaki H."/>
            <person name="Nagata Y."/>
            <person name="Naito S."/>
            <person name="Nakashima M."/>
            <person name="Nakama Y."/>
            <person name="Nakamichi Y."/>
            <person name="Nakamura M."/>
            <person name="Meguro A."/>
            <person name="Negishi M."/>
            <person name="Ohta I."/>
            <person name="Ohta T."/>
            <person name="Okamoto M."/>
            <person name="Ono N."/>
            <person name="Saji S."/>
            <person name="Sakaguchi M."/>
            <person name="Sakai K."/>
            <person name="Shibata M."/>
            <person name="Shimokawa T."/>
            <person name="Song J."/>
            <person name="Takazaki Y."/>
            <person name="Terasawa K."/>
            <person name="Tsugane M."/>
            <person name="Tsuji K."/>
            <person name="Ueda S."/>
            <person name="Waki K."/>
            <person name="Yamagata H."/>
            <person name="Yamamoto M."/>
            <person name="Yamamoto S."/>
            <person name="Yamane H."/>
            <person name="Yoshiki S."/>
            <person name="Yoshihara R."/>
            <person name="Yukawa K."/>
            <person name="Zhong H."/>
            <person name="Yano M."/>
            <person name="Yuan Q."/>
            <person name="Ouyang S."/>
            <person name="Liu J."/>
            <person name="Jones K.M."/>
            <person name="Gansberger K."/>
            <person name="Moffat K."/>
            <person name="Hill J."/>
            <person name="Bera J."/>
            <person name="Fadrosh D."/>
            <person name="Jin S."/>
            <person name="Johri S."/>
            <person name="Kim M."/>
            <person name="Overton L."/>
            <person name="Reardon M."/>
            <person name="Tsitrin T."/>
            <person name="Vuong H."/>
            <person name="Weaver B."/>
            <person name="Ciecko A."/>
            <person name="Tallon L."/>
            <person name="Jackson J."/>
            <person name="Pai G."/>
            <person name="Aken S.V."/>
            <person name="Utterback T."/>
            <person name="Reidmuller S."/>
            <person name="Feldblyum T."/>
            <person name="Hsiao J."/>
            <person name="Zismann V."/>
            <person name="Iobst S."/>
            <person name="de Vazeille A.R."/>
            <person name="Buell C.R."/>
            <person name="Ying K."/>
            <person name="Li Y."/>
            <person name="Lu T."/>
            <person name="Huang Y."/>
            <person name="Zhao Q."/>
            <person name="Feng Q."/>
            <person name="Zhang L."/>
            <person name="Zhu J."/>
            <person name="Weng Q."/>
            <person name="Mu J."/>
            <person name="Lu Y."/>
            <person name="Fan D."/>
            <person name="Liu Y."/>
            <person name="Guan J."/>
            <person name="Zhang Y."/>
            <person name="Yu S."/>
            <person name="Liu X."/>
            <person name="Zhang Y."/>
            <person name="Hong G."/>
            <person name="Han B."/>
            <person name="Choisne N."/>
            <person name="Demange N."/>
            <person name="Orjeda G."/>
            <person name="Samain S."/>
            <person name="Cattolico L."/>
            <person name="Pelletier E."/>
            <person name="Couloux A."/>
            <person name="Segurens B."/>
            <person name="Wincker P."/>
            <person name="D'Hont A."/>
            <person name="Scarpelli C."/>
            <person name="Weissenbach J."/>
            <person name="Salanoubat M."/>
            <person name="Quetier F."/>
            <person name="Yu Y."/>
            <person name="Kim H.R."/>
            <person name="Rambo T."/>
            <person name="Currie J."/>
            <person name="Collura K."/>
            <person name="Luo M."/>
            <person name="Yang T."/>
            <person name="Ammiraju J.S.S."/>
            <person name="Engler F."/>
            <person name="Soderlund C."/>
            <person name="Wing R.A."/>
            <person name="Palmer L.E."/>
            <person name="de la Bastide M."/>
            <person name="Spiegel L."/>
            <person name="Nascimento L."/>
            <person name="Zutavern T."/>
            <person name="O'Shaughnessy A."/>
            <person name="Dike S."/>
            <person name="Dedhia N."/>
            <person name="Preston R."/>
            <person name="Balija V."/>
            <person name="McCombie W.R."/>
            <person name="Chow T."/>
            <person name="Chen H."/>
            <person name="Chung M."/>
            <person name="Chen C."/>
            <person name="Shaw J."/>
            <person name="Wu H."/>
            <person name="Hsiao K."/>
            <person name="Chao Y."/>
            <person name="Chu M."/>
            <person name="Cheng C."/>
            <person name="Hour A."/>
            <person name="Lee P."/>
            <person name="Lin S."/>
            <person name="Lin Y."/>
            <person name="Liou J."/>
            <person name="Liu S."/>
            <person name="Hsing Y."/>
            <person name="Raghuvanshi S."/>
            <person name="Mohanty A."/>
            <person name="Bharti A.K."/>
            <person name="Gaur A."/>
            <person name="Gupta V."/>
            <person name="Kumar D."/>
            <person name="Ravi V."/>
            <person name="Vij S."/>
            <person name="Kapur A."/>
            <person name="Khurana P."/>
            <person name="Khurana P."/>
            <person name="Khurana J.P."/>
            <person name="Tyagi A.K."/>
            <person name="Gaikwad K."/>
            <person name="Singh A."/>
            <person name="Dalal V."/>
            <person name="Srivastava S."/>
            <person name="Dixit A."/>
            <person name="Pal A.K."/>
            <person name="Ghazi I.A."/>
            <person name="Yadav M."/>
            <person name="Pandit A."/>
            <person name="Bhargava A."/>
            <person name="Sureshbabu K."/>
            <person name="Batra K."/>
            <person name="Sharma T.R."/>
            <person name="Mohapatra T."/>
            <person name="Singh N.K."/>
            <person name="Messing J."/>
            <person name="Nelson A.B."/>
            <person name="Fuks G."/>
            <person name="Kavchok S."/>
            <person name="Keizer G."/>
            <person name="Linton E."/>
            <person name="Llaca V."/>
            <person name="Song R."/>
            <person name="Tanyolac B."/>
            <person name="Young S."/>
            <person name="Ho-Il K."/>
            <person name="Hahn J.H."/>
            <person name="Sangsakoo G."/>
            <person name="Vanavichit A."/>
            <person name="de Mattos Luiz.A.T."/>
            <person name="Zimmer P.D."/>
            <person name="Malone G."/>
            <person name="Dellagostin O."/>
            <person name="de Oliveira A.C."/>
            <person name="Bevan M."/>
            <person name="Bancroft I."/>
            <person name="Minx P."/>
            <person name="Cordum H."/>
            <person name="Wilson R."/>
            <person name="Cheng Z."/>
            <person name="Jin W."/>
            <person name="Jiang J."/>
            <person name="Leong S.A."/>
            <person name="Iwama H."/>
            <person name="Gojobori T."/>
            <person name="Itoh T."/>
            <person name="Niimura Y."/>
            <person name="Fujii Y."/>
            <person name="Habara T."/>
            <person name="Sakai H."/>
            <person name="Sato Y."/>
            <person name="Wilson G."/>
            <person name="Kumar K."/>
            <person name="McCouch S."/>
            <person name="Juretic N."/>
            <person name="Hoen D."/>
            <person name="Wright S."/>
            <person name="Bruskiewich R."/>
            <person name="Bureau T."/>
            <person name="Miyao A."/>
            <person name="Hirochika H."/>
            <person name="Nishikawa T."/>
            <person name="Kadowaki K."/>
            <person name="Sugiura M."/>
            <person name="Burr B."/>
            <person name="Sasaki T."/>
        </authorList>
    </citation>
    <scope>NUCLEOTIDE SEQUENCE [LARGE SCALE GENOMIC DNA]</scope>
    <source>
        <strain evidence="18">cv. Nipponbare</strain>
    </source>
</reference>
<evidence type="ECO:0000256" key="15">
    <source>
        <dbReference type="SAM" id="SignalP"/>
    </source>
</evidence>
<evidence type="ECO:0000256" key="7">
    <source>
        <dbReference type="ARBA" id="ARBA00022777"/>
    </source>
</evidence>
<dbReference type="SMART" id="SM00181">
    <property type="entry name" value="EGF"/>
    <property type="match status" value="3"/>
</dbReference>
<dbReference type="SUPFAM" id="SSF56112">
    <property type="entry name" value="Protein kinase-like (PK-like)"/>
    <property type="match status" value="1"/>
</dbReference>